<evidence type="ECO:0000256" key="1">
    <source>
        <dbReference type="ARBA" id="ARBA00023015"/>
    </source>
</evidence>
<dbReference type="SUPFAM" id="SSF46689">
    <property type="entry name" value="Homeodomain-like"/>
    <property type="match status" value="2"/>
</dbReference>
<dbReference type="InterPro" id="IPR032783">
    <property type="entry name" value="AraC_lig"/>
</dbReference>
<dbReference type="EMBL" id="CP018632">
    <property type="protein sequence ID" value="ASJ75254.1"/>
    <property type="molecule type" value="Genomic_DNA"/>
</dbReference>
<keyword evidence="3" id="KW-0804">Transcription</keyword>
<evidence type="ECO:0000313" key="5">
    <source>
        <dbReference type="EMBL" id="ASJ75254.1"/>
    </source>
</evidence>
<proteinExistence type="predicted"/>
<dbReference type="Pfam" id="PF12833">
    <property type="entry name" value="HTH_18"/>
    <property type="match status" value="1"/>
</dbReference>
<dbReference type="InterPro" id="IPR018060">
    <property type="entry name" value="HTH_AraC"/>
</dbReference>
<dbReference type="GO" id="GO:0003700">
    <property type="term" value="F:DNA-binding transcription factor activity"/>
    <property type="evidence" value="ECO:0007669"/>
    <property type="project" value="InterPro"/>
</dbReference>
<gene>
    <name evidence="5" type="primary">rclR_2</name>
    <name evidence="5" type="ORF">IMCC3135_25995</name>
</gene>
<dbReference type="PANTHER" id="PTHR46796">
    <property type="entry name" value="HTH-TYPE TRANSCRIPTIONAL ACTIVATOR RHAS-RELATED"/>
    <property type="match status" value="1"/>
</dbReference>
<protein>
    <submittedName>
        <fullName evidence="5">RCS-specific HTH-type transcriptional activator RclR</fullName>
    </submittedName>
</protein>
<evidence type="ECO:0000256" key="2">
    <source>
        <dbReference type="ARBA" id="ARBA00023125"/>
    </source>
</evidence>
<dbReference type="GO" id="GO:0043565">
    <property type="term" value="F:sequence-specific DNA binding"/>
    <property type="evidence" value="ECO:0007669"/>
    <property type="project" value="InterPro"/>
</dbReference>
<evidence type="ECO:0000256" key="3">
    <source>
        <dbReference type="ARBA" id="ARBA00023163"/>
    </source>
</evidence>
<dbReference type="RefSeq" id="WP_205737711.1">
    <property type="nucleotide sequence ID" value="NZ_CP018632.1"/>
</dbReference>
<keyword evidence="2" id="KW-0238">DNA-binding</keyword>
<dbReference type="PROSITE" id="PS01124">
    <property type="entry name" value="HTH_ARAC_FAMILY_2"/>
    <property type="match status" value="1"/>
</dbReference>
<keyword evidence="1" id="KW-0805">Transcription regulation</keyword>
<dbReference type="Pfam" id="PF12852">
    <property type="entry name" value="Cupin_6"/>
    <property type="match status" value="1"/>
</dbReference>
<feature type="domain" description="HTH araC/xylS-type" evidence="4">
    <location>
        <begin position="210"/>
        <end position="308"/>
    </location>
</feature>
<dbReference type="AlphaFoldDB" id="A0A2Z2P5Y3"/>
<sequence length="309" mass="34335">MPESLNEEANFDVLADVLDTMRLRGTIFFRSELAAPWGMKLEPTGAPRFHISLSGDCVVCANQGEHLSVNEMDIVMLPNGKEHWIADLPGRALIESRQAGEACELGTPLFQEGEITNRLMCGVVQFDTEMAHPILDTFPDVLHLSGINHSESIWMTVMSIDAEMARSGGRGGRIVDKLTEILTLQLLSRYITEHKEATGFLAALGDRRVLHALTLIHREPAHDWSLTSLGEQSGMSRATLIRQFEASVGLSPIAYLTNWRLVKAYNLVKYSNETLEQVAEAVGFGSARTLSKAFQRRYGRTPSGLRREK</sequence>
<dbReference type="PANTHER" id="PTHR46796:SF13">
    <property type="entry name" value="HTH-TYPE TRANSCRIPTIONAL ACTIVATOR RHAS"/>
    <property type="match status" value="1"/>
</dbReference>
<dbReference type="Gene3D" id="1.10.10.60">
    <property type="entry name" value="Homeodomain-like"/>
    <property type="match status" value="2"/>
</dbReference>
<evidence type="ECO:0000259" key="4">
    <source>
        <dbReference type="PROSITE" id="PS01124"/>
    </source>
</evidence>
<reference evidence="5 6" key="1">
    <citation type="submission" date="2016-12" db="EMBL/GenBank/DDBJ databases">
        <authorList>
            <person name="Song W.-J."/>
            <person name="Kurnit D.M."/>
        </authorList>
    </citation>
    <scope>NUCLEOTIDE SEQUENCE [LARGE SCALE GENOMIC DNA]</scope>
    <source>
        <strain evidence="5 6">IMCC3135</strain>
    </source>
</reference>
<dbReference type="InterPro" id="IPR050204">
    <property type="entry name" value="AraC_XylS_family_regulators"/>
</dbReference>
<keyword evidence="6" id="KW-1185">Reference proteome</keyword>
<evidence type="ECO:0000313" key="6">
    <source>
        <dbReference type="Proteomes" id="UP000250079"/>
    </source>
</evidence>
<dbReference type="InterPro" id="IPR009057">
    <property type="entry name" value="Homeodomain-like_sf"/>
</dbReference>
<name>A0A2Z2P5Y3_9GAMM</name>
<dbReference type="SMART" id="SM00342">
    <property type="entry name" value="HTH_ARAC"/>
    <property type="match status" value="1"/>
</dbReference>
<dbReference type="KEGG" id="gai:IMCC3135_25995"/>
<dbReference type="Proteomes" id="UP000250079">
    <property type="component" value="Chromosome"/>
</dbReference>
<organism evidence="5 6">
    <name type="scientific">Granulosicoccus antarcticus IMCC3135</name>
    <dbReference type="NCBI Taxonomy" id="1192854"/>
    <lineage>
        <taxon>Bacteria</taxon>
        <taxon>Pseudomonadati</taxon>
        <taxon>Pseudomonadota</taxon>
        <taxon>Gammaproteobacteria</taxon>
        <taxon>Chromatiales</taxon>
        <taxon>Granulosicoccaceae</taxon>
        <taxon>Granulosicoccus</taxon>
    </lineage>
</organism>
<accession>A0A2Z2P5Y3</accession>